<gene>
    <name evidence="3" type="ORF">BSL78_00284</name>
</gene>
<feature type="chain" id="PRO_5013775576" evidence="2">
    <location>
        <begin position="19"/>
        <end position="110"/>
    </location>
</feature>
<feature type="region of interest" description="Disordered" evidence="1">
    <location>
        <begin position="81"/>
        <end position="110"/>
    </location>
</feature>
<evidence type="ECO:0000256" key="2">
    <source>
        <dbReference type="SAM" id="SignalP"/>
    </source>
</evidence>
<evidence type="ECO:0000313" key="3">
    <source>
        <dbReference type="EMBL" id="PIK62833.1"/>
    </source>
</evidence>
<proteinExistence type="predicted"/>
<evidence type="ECO:0000256" key="1">
    <source>
        <dbReference type="SAM" id="MobiDB-lite"/>
    </source>
</evidence>
<comment type="caution">
    <text evidence="3">The sequence shown here is derived from an EMBL/GenBank/DDBJ whole genome shotgun (WGS) entry which is preliminary data.</text>
</comment>
<dbReference type="OrthoDB" id="413079at2759"/>
<reference evidence="3 4" key="1">
    <citation type="journal article" date="2017" name="PLoS Biol.">
        <title>The sea cucumber genome provides insights into morphological evolution and visceral regeneration.</title>
        <authorList>
            <person name="Zhang X."/>
            <person name="Sun L."/>
            <person name="Yuan J."/>
            <person name="Sun Y."/>
            <person name="Gao Y."/>
            <person name="Zhang L."/>
            <person name="Li S."/>
            <person name="Dai H."/>
            <person name="Hamel J.F."/>
            <person name="Liu C."/>
            <person name="Yu Y."/>
            <person name="Liu S."/>
            <person name="Lin W."/>
            <person name="Guo K."/>
            <person name="Jin S."/>
            <person name="Xu P."/>
            <person name="Storey K.B."/>
            <person name="Huan P."/>
            <person name="Zhang T."/>
            <person name="Zhou Y."/>
            <person name="Zhang J."/>
            <person name="Lin C."/>
            <person name="Li X."/>
            <person name="Xing L."/>
            <person name="Huo D."/>
            <person name="Sun M."/>
            <person name="Wang L."/>
            <person name="Mercier A."/>
            <person name="Li F."/>
            <person name="Yang H."/>
            <person name="Xiang J."/>
        </authorList>
    </citation>
    <scope>NUCLEOTIDE SEQUENCE [LARGE SCALE GENOMIC DNA]</scope>
    <source>
        <strain evidence="3">Shaxun</strain>
        <tissue evidence="3">Muscle</tissue>
    </source>
</reference>
<dbReference type="EMBL" id="MRZV01000005">
    <property type="protein sequence ID" value="PIK62833.1"/>
    <property type="molecule type" value="Genomic_DNA"/>
</dbReference>
<dbReference type="AlphaFoldDB" id="A0A2G8LRE1"/>
<feature type="compositionally biased region" description="Polar residues" evidence="1">
    <location>
        <begin position="97"/>
        <end position="110"/>
    </location>
</feature>
<feature type="signal peptide" evidence="2">
    <location>
        <begin position="1"/>
        <end position="18"/>
    </location>
</feature>
<accession>A0A2G8LRE1</accession>
<keyword evidence="4" id="KW-1185">Reference proteome</keyword>
<dbReference type="Proteomes" id="UP000230750">
    <property type="component" value="Unassembled WGS sequence"/>
</dbReference>
<protein>
    <submittedName>
        <fullName evidence="3">Putative major facilitator superfamily domain-containing protein 4</fullName>
    </submittedName>
</protein>
<name>A0A2G8LRE1_STIJA</name>
<sequence length="110" mass="12114">MTIFGLFIYVALFATTSCTEGKASDAVKNIPVAENALVWCRRNCCLSQSRESLLPGDSNYYTTLSDTSNAYKIVESPEQIAMGKMQGQNEEDEDNGNTKLKNEMTNGEIS</sequence>
<organism evidence="3 4">
    <name type="scientific">Stichopus japonicus</name>
    <name type="common">Sea cucumber</name>
    <dbReference type="NCBI Taxonomy" id="307972"/>
    <lineage>
        <taxon>Eukaryota</taxon>
        <taxon>Metazoa</taxon>
        <taxon>Echinodermata</taxon>
        <taxon>Eleutherozoa</taxon>
        <taxon>Echinozoa</taxon>
        <taxon>Holothuroidea</taxon>
        <taxon>Aspidochirotacea</taxon>
        <taxon>Aspidochirotida</taxon>
        <taxon>Stichopodidae</taxon>
        <taxon>Apostichopus</taxon>
    </lineage>
</organism>
<evidence type="ECO:0000313" key="4">
    <source>
        <dbReference type="Proteomes" id="UP000230750"/>
    </source>
</evidence>
<keyword evidence="2" id="KW-0732">Signal</keyword>